<dbReference type="InterPro" id="IPR008906">
    <property type="entry name" value="HATC_C_dom"/>
</dbReference>
<evidence type="ECO:0000313" key="4">
    <source>
        <dbReference type="EMBL" id="GFZ21647.1"/>
    </source>
</evidence>
<dbReference type="AlphaFoldDB" id="A0A7J0HEV4"/>
<dbReference type="Pfam" id="PF14372">
    <property type="entry name" value="hAT-like_RNase-H"/>
    <property type="match status" value="1"/>
</dbReference>
<dbReference type="PANTHER" id="PTHR23272:SF135">
    <property type="entry name" value="ZINC FINGER BED DOMAIN-CONTAINING PROTEIN DAYSLEEPER-LIKE"/>
    <property type="match status" value="1"/>
</dbReference>
<feature type="region of interest" description="Disordered" evidence="1">
    <location>
        <begin position="1"/>
        <end position="34"/>
    </location>
</feature>
<dbReference type="Pfam" id="PF05699">
    <property type="entry name" value="Dimer_Tnp_hAT"/>
    <property type="match status" value="1"/>
</dbReference>
<comment type="caution">
    <text evidence="4">The sequence shown here is derived from an EMBL/GenBank/DDBJ whole genome shotgun (WGS) entry which is preliminary data.</text>
</comment>
<sequence>MAANEEFDESPDTEMSSYHFKDGSENGGNDDDDHDVCATLEYDAKEASRSLAMLVCTEDLSPRIVENHFFIRYVHSLNPIAKLDGVETLKTNCLKYYAEEEVKIKHVLKNLDWQISLSVDILRSPSYMRLTAHFINDTWKLKKWVLKFHVLRNNVLPKAIQNALSYWDIESKISAITLKSGSENDETVEKVKDHLQKTTKLRLNGQLFHVYCSADLFSLMAQDALHEITEIIDKVNEIMPWGNSLPLWYLTTSRLKEALELESMGEYSPQNGPENCNVPSVDEWAKVRGICRILDKLHEVAKELFHTKYPTVSIYLVYLQQLRTSLTQEGSSSDGFVRAVTEKMLQKLDKYWKDMFLVLAVATVMDPRSKMKYIEYLSMKYKGEGSDFSFQVSSVSEAICSLFDDNLARFVAKENSASDSTSSDSKEEEDFDSEKEEDSQSEKMAPPTKKRKVKKVSRHEEGSKSPNCVSNHLQDYSAFAQSTNQSSKSDLDWYLEEPVIPWSEDFNLLKWWRDASPKYPVLSRMARALLAIPISVVTADDAYYTEERKVDPRLISSGQDLINALMCTRSWYKTH</sequence>
<feature type="compositionally biased region" description="Acidic residues" evidence="1">
    <location>
        <begin position="1"/>
        <end position="12"/>
    </location>
</feature>
<dbReference type="OrthoDB" id="1607513at2759"/>
<evidence type="ECO:0000313" key="5">
    <source>
        <dbReference type="Proteomes" id="UP000585474"/>
    </source>
</evidence>
<dbReference type="EMBL" id="BJWL01000029">
    <property type="protein sequence ID" value="GFZ21647.1"/>
    <property type="molecule type" value="Genomic_DNA"/>
</dbReference>
<keyword evidence="5" id="KW-1185">Reference proteome</keyword>
<feature type="compositionally biased region" description="Acidic residues" evidence="1">
    <location>
        <begin position="426"/>
        <end position="439"/>
    </location>
</feature>
<feature type="domain" description="hAT-like transposase RNase-H fold" evidence="3">
    <location>
        <begin position="307"/>
        <end position="404"/>
    </location>
</feature>
<name>A0A7J0HEV4_9ERIC</name>
<evidence type="ECO:0000259" key="3">
    <source>
        <dbReference type="Pfam" id="PF14372"/>
    </source>
</evidence>
<proteinExistence type="predicted"/>
<dbReference type="GO" id="GO:0003677">
    <property type="term" value="F:DNA binding"/>
    <property type="evidence" value="ECO:0007669"/>
    <property type="project" value="InterPro"/>
</dbReference>
<dbReference type="SUPFAM" id="SSF53098">
    <property type="entry name" value="Ribonuclease H-like"/>
    <property type="match status" value="1"/>
</dbReference>
<feature type="compositionally biased region" description="Basic residues" evidence="1">
    <location>
        <begin position="448"/>
        <end position="457"/>
    </location>
</feature>
<accession>A0A7J0HEV4</accession>
<feature type="domain" description="HAT C-terminal dimerisation" evidence="2">
    <location>
        <begin position="490"/>
        <end position="572"/>
    </location>
</feature>
<evidence type="ECO:0000259" key="2">
    <source>
        <dbReference type="Pfam" id="PF05699"/>
    </source>
</evidence>
<protein>
    <submittedName>
        <fullName evidence="4">Uncharacterized protein</fullName>
    </submittedName>
</protein>
<dbReference type="InterPro" id="IPR025525">
    <property type="entry name" value="hAT-like_transposase_RNase-H"/>
</dbReference>
<dbReference type="Proteomes" id="UP000585474">
    <property type="component" value="Unassembled WGS sequence"/>
</dbReference>
<dbReference type="PANTHER" id="PTHR23272">
    <property type="entry name" value="BED FINGER-RELATED"/>
    <property type="match status" value="1"/>
</dbReference>
<dbReference type="InterPro" id="IPR012337">
    <property type="entry name" value="RNaseH-like_sf"/>
</dbReference>
<reference evidence="4 5" key="1">
    <citation type="submission" date="2019-07" db="EMBL/GenBank/DDBJ databases">
        <title>De Novo Assembly of kiwifruit Actinidia rufa.</title>
        <authorList>
            <person name="Sugita-Konishi S."/>
            <person name="Sato K."/>
            <person name="Mori E."/>
            <person name="Abe Y."/>
            <person name="Kisaki G."/>
            <person name="Hamano K."/>
            <person name="Suezawa K."/>
            <person name="Otani M."/>
            <person name="Fukuda T."/>
            <person name="Manabe T."/>
            <person name="Gomi K."/>
            <person name="Tabuchi M."/>
            <person name="Akimitsu K."/>
            <person name="Kataoka I."/>
        </authorList>
    </citation>
    <scope>NUCLEOTIDE SEQUENCE [LARGE SCALE GENOMIC DNA]</scope>
    <source>
        <strain evidence="5">cv. Fuchu</strain>
    </source>
</reference>
<organism evidence="4 5">
    <name type="scientific">Actinidia rufa</name>
    <dbReference type="NCBI Taxonomy" id="165716"/>
    <lineage>
        <taxon>Eukaryota</taxon>
        <taxon>Viridiplantae</taxon>
        <taxon>Streptophyta</taxon>
        <taxon>Embryophyta</taxon>
        <taxon>Tracheophyta</taxon>
        <taxon>Spermatophyta</taxon>
        <taxon>Magnoliopsida</taxon>
        <taxon>eudicotyledons</taxon>
        <taxon>Gunneridae</taxon>
        <taxon>Pentapetalae</taxon>
        <taxon>asterids</taxon>
        <taxon>Ericales</taxon>
        <taxon>Actinidiaceae</taxon>
        <taxon>Actinidia</taxon>
    </lineage>
</organism>
<gene>
    <name evidence="4" type="ORF">Acr_29g0008090</name>
</gene>
<feature type="compositionally biased region" description="Low complexity" evidence="1">
    <location>
        <begin position="414"/>
        <end position="423"/>
    </location>
</feature>
<evidence type="ECO:0000256" key="1">
    <source>
        <dbReference type="SAM" id="MobiDB-lite"/>
    </source>
</evidence>
<dbReference type="GO" id="GO:0046983">
    <property type="term" value="F:protein dimerization activity"/>
    <property type="evidence" value="ECO:0007669"/>
    <property type="project" value="InterPro"/>
</dbReference>
<feature type="region of interest" description="Disordered" evidence="1">
    <location>
        <begin position="414"/>
        <end position="469"/>
    </location>
</feature>